<evidence type="ECO:0000256" key="8">
    <source>
        <dbReference type="SAM" id="SignalP"/>
    </source>
</evidence>
<dbReference type="GO" id="GO:0012505">
    <property type="term" value="C:endomembrane system"/>
    <property type="evidence" value="ECO:0007669"/>
    <property type="project" value="UniProtKB-SubCell"/>
</dbReference>
<reference evidence="10" key="2">
    <citation type="submission" date="2013-01" db="EMBL/GenBank/DDBJ databases">
        <title>The wheat powdery mildew genome reveals unique evolution of an obligate biotroph.</title>
        <authorList>
            <person name="Oberhaensli S."/>
            <person name="Wicker T."/>
            <person name="Keller B."/>
        </authorList>
    </citation>
    <scope>NUCLEOTIDE SEQUENCE</scope>
    <source>
        <strain evidence="10">96224</strain>
    </source>
</reference>
<keyword evidence="3 7" id="KW-1133">Transmembrane helix</keyword>
<dbReference type="SUPFAM" id="SSF46565">
    <property type="entry name" value="Chaperone J-domain"/>
    <property type="match status" value="1"/>
</dbReference>
<evidence type="ECO:0000256" key="1">
    <source>
        <dbReference type="ARBA" id="ARBA00022692"/>
    </source>
</evidence>
<dbReference type="PRINTS" id="PR00625">
    <property type="entry name" value="JDOMAIN"/>
</dbReference>
<dbReference type="Gene3D" id="1.10.287.110">
    <property type="entry name" value="DnaJ domain"/>
    <property type="match status" value="1"/>
</dbReference>
<feature type="region of interest" description="Disordered" evidence="6">
    <location>
        <begin position="221"/>
        <end position="241"/>
    </location>
</feature>
<evidence type="ECO:0000256" key="7">
    <source>
        <dbReference type="SAM" id="Phobius"/>
    </source>
</evidence>
<gene>
    <name evidence="10" type="ORF">BGT96224_2970</name>
    <name evidence="11" type="ORF">BGT96224V2_LOCUS2379</name>
</gene>
<feature type="chain" id="PRO_5044538474" evidence="8">
    <location>
        <begin position="20"/>
        <end position="376"/>
    </location>
</feature>
<evidence type="ECO:0000313" key="12">
    <source>
        <dbReference type="Proteomes" id="UP000053110"/>
    </source>
</evidence>
<accession>A0A061HI57</accession>
<dbReference type="Proteomes" id="UP000053110">
    <property type="component" value="Unassembled WGS sequence"/>
</dbReference>
<dbReference type="AlphaFoldDB" id="A0A061HI57"/>
<evidence type="ECO:0000256" key="4">
    <source>
        <dbReference type="ARBA" id="ARBA00023136"/>
    </source>
</evidence>
<reference evidence="12" key="1">
    <citation type="journal article" date="2013" name="Nat. Genet.">
        <title>The wheat powdery mildew genome shows the unique evolution of an obligate biotroph.</title>
        <authorList>
            <person name="Wicker T."/>
            <person name="Oberhaensli S."/>
            <person name="Parlange F."/>
            <person name="Buchmann J.P."/>
            <person name="Shatalina M."/>
            <person name="Roffler S."/>
            <person name="Ben-David R."/>
            <person name="Dolezel J."/>
            <person name="Simkova H."/>
            <person name="Schulze-Lefert P."/>
            <person name="Spanu P.D."/>
            <person name="Bruggmann R."/>
            <person name="Amselem J."/>
            <person name="Quesneville H."/>
            <person name="Ver Loren van Themaat E."/>
            <person name="Paape T."/>
            <person name="Shimizu K.K."/>
            <person name="Keller B."/>
        </authorList>
    </citation>
    <scope>NUCLEOTIDE SEQUENCE [LARGE SCALE GENOMIC DNA]</scope>
    <source>
        <strain evidence="12">96224</strain>
    </source>
</reference>
<reference evidence="11" key="3">
    <citation type="submission" date="2018-07" db="EMBL/GenBank/DDBJ databases">
        <authorList>
            <person name="Quirk P.G."/>
            <person name="Krulwich T.A."/>
        </authorList>
    </citation>
    <scope>NUCLEOTIDE SEQUENCE</scope>
    <source>
        <strain evidence="11">96224</strain>
    </source>
</reference>
<dbReference type="PANTHER" id="PTHR44653">
    <property type="entry name" value="DNAJ HOMOLOG SUBFAMILY C MEMBER 1"/>
    <property type="match status" value="1"/>
</dbReference>
<dbReference type="PANTHER" id="PTHR44653:SF2">
    <property type="entry name" value="DNAJ HOMOLOG SUBFAMILY C MEMBER 1"/>
    <property type="match status" value="1"/>
</dbReference>
<dbReference type="InterPro" id="IPR052606">
    <property type="entry name" value="DnaJ_domain_protein"/>
</dbReference>
<keyword evidence="1 7" id="KW-0812">Transmembrane</keyword>
<feature type="signal peptide" evidence="8">
    <location>
        <begin position="1"/>
        <end position="19"/>
    </location>
</feature>
<feature type="domain" description="J" evidence="9">
    <location>
        <begin position="44"/>
        <end position="128"/>
    </location>
</feature>
<evidence type="ECO:0000256" key="5">
    <source>
        <dbReference type="ARBA" id="ARBA00037847"/>
    </source>
</evidence>
<name>A0A061HI57_BLUGR</name>
<evidence type="ECO:0000256" key="2">
    <source>
        <dbReference type="ARBA" id="ARBA00022729"/>
    </source>
</evidence>
<organism evidence="11">
    <name type="scientific">Blumeria graminis f. sp. tritici 96224</name>
    <dbReference type="NCBI Taxonomy" id="1268274"/>
    <lineage>
        <taxon>Eukaryota</taxon>
        <taxon>Fungi</taxon>
        <taxon>Dikarya</taxon>
        <taxon>Ascomycota</taxon>
        <taxon>Pezizomycotina</taxon>
        <taxon>Leotiomycetes</taxon>
        <taxon>Erysiphales</taxon>
        <taxon>Erysiphaceae</taxon>
        <taxon>Blumeria</taxon>
    </lineage>
</organism>
<dbReference type="OrthoDB" id="413400at2759"/>
<dbReference type="PROSITE" id="PS50076">
    <property type="entry name" value="DNAJ_2"/>
    <property type="match status" value="1"/>
</dbReference>
<proteinExistence type="predicted"/>
<keyword evidence="2 8" id="KW-0732">Signal</keyword>
<evidence type="ECO:0000313" key="11">
    <source>
        <dbReference type="EMBL" id="SUZ09231.1"/>
    </source>
</evidence>
<feature type="compositionally biased region" description="Basic residues" evidence="6">
    <location>
        <begin position="366"/>
        <end position="376"/>
    </location>
</feature>
<feature type="transmembrane region" description="Helical" evidence="7">
    <location>
        <begin position="152"/>
        <end position="173"/>
    </location>
</feature>
<evidence type="ECO:0000313" key="10">
    <source>
        <dbReference type="EMBL" id="EPQ65855.1"/>
    </source>
</evidence>
<evidence type="ECO:0000259" key="9">
    <source>
        <dbReference type="PROSITE" id="PS50076"/>
    </source>
</evidence>
<dbReference type="CDD" id="cd06257">
    <property type="entry name" value="DnaJ"/>
    <property type="match status" value="1"/>
</dbReference>
<dbReference type="EMBL" id="KE375018">
    <property type="protein sequence ID" value="EPQ65855.1"/>
    <property type="molecule type" value="Genomic_DNA"/>
</dbReference>
<evidence type="ECO:0000256" key="6">
    <source>
        <dbReference type="SAM" id="MobiDB-lite"/>
    </source>
</evidence>
<dbReference type="InterPro" id="IPR001623">
    <property type="entry name" value="DnaJ_domain"/>
</dbReference>
<dbReference type="SMART" id="SM00271">
    <property type="entry name" value="DnaJ"/>
    <property type="match status" value="1"/>
</dbReference>
<comment type="subcellular location">
    <subcellularLocation>
        <location evidence="5">Endomembrane system</location>
        <topology evidence="5">Single-pass membrane protein</topology>
    </subcellularLocation>
</comment>
<sequence>MKILCFILCYFTSFVSINASWSKEDQEVFRLRDEVEASEGAGVTFYDFLGTKPLANQDEINKAYRQRSRVLHPDKVKQQFITNQSSNKKPTKAEIKAAAKTASDRFARLGIVANILRGPGRERYDHFLNYGFPKWKGTGYYYARFRPGLGSVLIGLFIFVGGAGHWIVLYLSWKRRKEFINRYVTYARHAVFSETIPGLDKLPGTTQAVPESAEVQLVNRRQRRMQEKDGKKEKKPKSSRVHKPVVTALADPCGPKKRVVAENGKILVVDSSGNVYLEQTDEEGENEEILLDPNELIRPTFLDTALCRLPIWAYSSISNRFMQLAPDKEVHDVKFSVDSPAVTSSDNDCDALEIVNPMPNGTTTKTMRRKKSRKVR</sequence>
<protein>
    <submittedName>
        <fullName evidence="11">Bgt-2970</fullName>
    </submittedName>
    <submittedName>
        <fullName evidence="10">Type I membrane protein</fullName>
    </submittedName>
</protein>
<dbReference type="EMBL" id="UIGY01000045">
    <property type="protein sequence ID" value="SUZ09231.1"/>
    <property type="molecule type" value="Genomic_DNA"/>
</dbReference>
<evidence type="ECO:0000256" key="3">
    <source>
        <dbReference type="ARBA" id="ARBA00022989"/>
    </source>
</evidence>
<dbReference type="HOGENOM" id="CLU_037236_1_0_1"/>
<dbReference type="InterPro" id="IPR036869">
    <property type="entry name" value="J_dom_sf"/>
</dbReference>
<feature type="region of interest" description="Disordered" evidence="6">
    <location>
        <begin position="356"/>
        <end position="376"/>
    </location>
</feature>
<keyword evidence="4 7" id="KW-0472">Membrane</keyword>
<dbReference type="Pfam" id="PF00226">
    <property type="entry name" value="DnaJ"/>
    <property type="match status" value="1"/>
</dbReference>